<gene>
    <name evidence="8" type="ORF">GIW81_06165</name>
</gene>
<dbReference type="CDD" id="cd03768">
    <property type="entry name" value="SR_ResInv"/>
    <property type="match status" value="1"/>
</dbReference>
<dbReference type="PROSITE" id="PS00397">
    <property type="entry name" value="RECOMBINASES_1"/>
    <property type="match status" value="1"/>
</dbReference>
<dbReference type="SMART" id="SM00857">
    <property type="entry name" value="Resolvase"/>
    <property type="match status" value="1"/>
</dbReference>
<dbReference type="GO" id="GO:0000150">
    <property type="term" value="F:DNA strand exchange activity"/>
    <property type="evidence" value="ECO:0007669"/>
    <property type="project" value="InterPro"/>
</dbReference>
<keyword evidence="2" id="KW-0229">DNA integration</keyword>
<feature type="active site" description="O-(5'-phospho-DNA)-serine intermediate" evidence="5 6">
    <location>
        <position position="10"/>
    </location>
</feature>
<evidence type="ECO:0000256" key="5">
    <source>
        <dbReference type="PIRSR" id="PIRSR606118-50"/>
    </source>
</evidence>
<dbReference type="InterPro" id="IPR036162">
    <property type="entry name" value="Resolvase-like_N_sf"/>
</dbReference>
<dbReference type="GO" id="GO:0003677">
    <property type="term" value="F:DNA binding"/>
    <property type="evidence" value="ECO:0007669"/>
    <property type="project" value="UniProtKB-KW"/>
</dbReference>
<keyword evidence="3" id="KW-0238">DNA-binding</keyword>
<dbReference type="InterPro" id="IPR006119">
    <property type="entry name" value="Resolv_N"/>
</dbReference>
<evidence type="ECO:0000256" key="6">
    <source>
        <dbReference type="PROSITE-ProRule" id="PRU10137"/>
    </source>
</evidence>
<reference evidence="8 9" key="1">
    <citation type="submission" date="2019-11" db="EMBL/GenBank/DDBJ databases">
        <title>Identification of a novel strain.</title>
        <authorList>
            <person name="Xu Q."/>
            <person name="Wang G."/>
        </authorList>
    </citation>
    <scope>NUCLEOTIDE SEQUENCE [LARGE SCALE GENOMIC DNA]</scope>
    <source>
        <strain evidence="9">xq</strain>
    </source>
</reference>
<name>A0A6I3KHW6_9HYPH</name>
<dbReference type="EMBL" id="WMBQ01000001">
    <property type="protein sequence ID" value="MTD93919.1"/>
    <property type="molecule type" value="Genomic_DNA"/>
</dbReference>
<accession>A0A6I3KHW6</accession>
<evidence type="ECO:0000313" key="8">
    <source>
        <dbReference type="EMBL" id="MTD93919.1"/>
    </source>
</evidence>
<evidence type="ECO:0000256" key="3">
    <source>
        <dbReference type="ARBA" id="ARBA00023125"/>
    </source>
</evidence>
<evidence type="ECO:0000256" key="2">
    <source>
        <dbReference type="ARBA" id="ARBA00022908"/>
    </source>
</evidence>
<dbReference type="PROSITE" id="PS51736">
    <property type="entry name" value="RECOMBINASES_3"/>
    <property type="match status" value="1"/>
</dbReference>
<dbReference type="Proteomes" id="UP000440694">
    <property type="component" value="Unassembled WGS sequence"/>
</dbReference>
<protein>
    <submittedName>
        <fullName evidence="8">Recombinase family protein</fullName>
    </submittedName>
</protein>
<dbReference type="InterPro" id="IPR050639">
    <property type="entry name" value="SSR_resolvase"/>
</dbReference>
<dbReference type="Gene3D" id="1.10.10.60">
    <property type="entry name" value="Homeodomain-like"/>
    <property type="match status" value="1"/>
</dbReference>
<dbReference type="SUPFAM" id="SSF53041">
    <property type="entry name" value="Resolvase-like"/>
    <property type="match status" value="1"/>
</dbReference>
<sequence>MQKIGYARVSTASQNLDRQIAALRAAGCELIFREKASGKATRGRPQLEKAIDALGTGDILVVAEWDRATRSMLDGIAIIERIHARGSFVQVLDKPHLDLTTPLGRGLIALLSAMAEDERQRIVKRSRDGLDAAKARGARFGRKPKLTPYQQAEALRRLEAGESARAIGKSYGTHHATISRLR</sequence>
<dbReference type="Gene3D" id="3.40.50.1390">
    <property type="entry name" value="Resolvase, N-terminal catalytic domain"/>
    <property type="match status" value="1"/>
</dbReference>
<dbReference type="GO" id="GO:0015074">
    <property type="term" value="P:DNA integration"/>
    <property type="evidence" value="ECO:0007669"/>
    <property type="project" value="UniProtKB-KW"/>
</dbReference>
<dbReference type="Pfam" id="PF00239">
    <property type="entry name" value="Resolvase"/>
    <property type="match status" value="1"/>
</dbReference>
<evidence type="ECO:0000256" key="4">
    <source>
        <dbReference type="ARBA" id="ARBA00023172"/>
    </source>
</evidence>
<evidence type="ECO:0000259" key="7">
    <source>
        <dbReference type="PROSITE" id="PS51736"/>
    </source>
</evidence>
<proteinExistence type="inferred from homology"/>
<dbReference type="RefSeq" id="WP_154738413.1">
    <property type="nucleotide sequence ID" value="NZ_WMBQ01000001.1"/>
</dbReference>
<dbReference type="InterPro" id="IPR006118">
    <property type="entry name" value="Recombinase_CS"/>
</dbReference>
<keyword evidence="9" id="KW-1185">Reference proteome</keyword>
<dbReference type="InterPro" id="IPR009057">
    <property type="entry name" value="Homeodomain-like_sf"/>
</dbReference>
<dbReference type="PANTHER" id="PTHR30461">
    <property type="entry name" value="DNA-INVERTASE FROM LAMBDOID PROPHAGE"/>
    <property type="match status" value="1"/>
</dbReference>
<comment type="similarity">
    <text evidence="1">Belongs to the site-specific recombinase resolvase family.</text>
</comment>
<dbReference type="CDD" id="cd00569">
    <property type="entry name" value="HTH_Hin_like"/>
    <property type="match status" value="1"/>
</dbReference>
<dbReference type="SUPFAM" id="SSF46689">
    <property type="entry name" value="Homeodomain-like"/>
    <property type="match status" value="1"/>
</dbReference>
<feature type="domain" description="Resolvase/invertase-type recombinase catalytic" evidence="7">
    <location>
        <begin position="2"/>
        <end position="137"/>
    </location>
</feature>
<evidence type="ECO:0000313" key="9">
    <source>
        <dbReference type="Proteomes" id="UP000440694"/>
    </source>
</evidence>
<evidence type="ECO:0000256" key="1">
    <source>
        <dbReference type="ARBA" id="ARBA00009913"/>
    </source>
</evidence>
<keyword evidence="4" id="KW-0233">DNA recombination</keyword>
<dbReference type="PANTHER" id="PTHR30461:SF2">
    <property type="entry name" value="SERINE RECOMBINASE PINE-RELATED"/>
    <property type="match status" value="1"/>
</dbReference>
<comment type="caution">
    <text evidence="8">The sequence shown here is derived from an EMBL/GenBank/DDBJ whole genome shotgun (WGS) entry which is preliminary data.</text>
</comment>
<organism evidence="8 9">
    <name type="scientific">Hyphomicrobium album</name>
    <dbReference type="NCBI Taxonomy" id="2665159"/>
    <lineage>
        <taxon>Bacteria</taxon>
        <taxon>Pseudomonadati</taxon>
        <taxon>Pseudomonadota</taxon>
        <taxon>Alphaproteobacteria</taxon>
        <taxon>Hyphomicrobiales</taxon>
        <taxon>Hyphomicrobiaceae</taxon>
        <taxon>Hyphomicrobium</taxon>
    </lineage>
</organism>
<dbReference type="AlphaFoldDB" id="A0A6I3KHW6"/>